<proteinExistence type="inferred from homology"/>
<feature type="region of interest" description="Disordered" evidence="10">
    <location>
        <begin position="150"/>
        <end position="171"/>
    </location>
</feature>
<organism evidence="14 15">
    <name type="scientific">Flavimaricola marinus</name>
    <dbReference type="NCBI Taxonomy" id="1819565"/>
    <lineage>
        <taxon>Bacteria</taxon>
        <taxon>Pseudomonadati</taxon>
        <taxon>Pseudomonadota</taxon>
        <taxon>Alphaproteobacteria</taxon>
        <taxon>Rhodobacterales</taxon>
        <taxon>Paracoccaceae</taxon>
        <taxon>Flavimaricola</taxon>
    </lineage>
</organism>
<keyword evidence="14" id="KW-0282">Flagellum</keyword>
<keyword evidence="5 11" id="KW-0812">Transmembrane</keyword>
<feature type="region of interest" description="Disordered" evidence="10">
    <location>
        <begin position="274"/>
        <end position="332"/>
    </location>
</feature>
<evidence type="ECO:0000256" key="10">
    <source>
        <dbReference type="SAM" id="MobiDB-lite"/>
    </source>
</evidence>
<dbReference type="InterPro" id="IPR013556">
    <property type="entry name" value="Flag_M-ring_C"/>
</dbReference>
<comment type="similarity">
    <text evidence="3 9">Belongs to the FliF family.</text>
</comment>
<evidence type="ECO:0000256" key="7">
    <source>
        <dbReference type="ARBA" id="ARBA00023136"/>
    </source>
</evidence>
<dbReference type="Pfam" id="PF01514">
    <property type="entry name" value="YscJ_FliF"/>
    <property type="match status" value="1"/>
</dbReference>
<keyword evidence="7 11" id="KW-0472">Membrane</keyword>
<evidence type="ECO:0000313" key="15">
    <source>
        <dbReference type="Proteomes" id="UP000201613"/>
    </source>
</evidence>
<accession>A0A238LEW7</accession>
<gene>
    <name evidence="14" type="primary">fliF</name>
    <name evidence="14" type="ORF">LOM8899_02369</name>
</gene>
<dbReference type="GO" id="GO:0005886">
    <property type="term" value="C:plasma membrane"/>
    <property type="evidence" value="ECO:0007669"/>
    <property type="project" value="UniProtKB-SubCell"/>
</dbReference>
<dbReference type="InterPro" id="IPR006182">
    <property type="entry name" value="FliF_N_dom"/>
</dbReference>
<dbReference type="PIRSF" id="PIRSF004862">
    <property type="entry name" value="FliF"/>
    <property type="match status" value="1"/>
</dbReference>
<evidence type="ECO:0000256" key="4">
    <source>
        <dbReference type="ARBA" id="ARBA00022475"/>
    </source>
</evidence>
<keyword evidence="15" id="KW-1185">Reference proteome</keyword>
<dbReference type="NCBIfam" id="TIGR00206">
    <property type="entry name" value="fliF"/>
    <property type="match status" value="1"/>
</dbReference>
<keyword evidence="14" id="KW-0966">Cell projection</keyword>
<dbReference type="InterPro" id="IPR045851">
    <property type="entry name" value="AMP-bd_C_sf"/>
</dbReference>
<name>A0A238LEW7_9RHOB</name>
<feature type="domain" description="Flagellar M-ring N-terminal" evidence="12">
    <location>
        <begin position="38"/>
        <end position="208"/>
    </location>
</feature>
<dbReference type="Pfam" id="PF08345">
    <property type="entry name" value="YscJ_FliF_C"/>
    <property type="match status" value="1"/>
</dbReference>
<comment type="subcellular location">
    <subcellularLocation>
        <location evidence="1 9">Bacterial flagellum basal body</location>
    </subcellularLocation>
    <subcellularLocation>
        <location evidence="2">Cell membrane</location>
        <topology evidence="2">Multi-pass membrane protein</topology>
    </subcellularLocation>
</comment>
<sequence>MDSLMTVWSGLNAGRRAIVVLATIAMFVTVFALSRGATKQDMSLLYAGLEERAAGDVITALEQQGVAYDVRGSGIYVPTVQRDQLRMTLAGQGLPANSSQGYELLDSLTGFGTTSQMFDAAYWRAKEGELARTILTSPYVRSARVHISTPTNRPFQREDRPTASVTVSTGSGTLSPAQANALRYLVASSVSGLAPENVAVIDGEGGLIGGSDEGNQPGGQALSEELQARAERLLAARVGYGNAVVEVSVETVTEQESIVERLIDPDSRVAISTEVEERSNTSNDSRGGDVTVASNLPTGDAAGGGGTSTSEDSETRSLTNYEVSETSREVLRNPGAVRRMTVAVLVNNATVTDDDGNLVSEPRDEEELLALQELVASAVGLDETRGDEITVRSMAFEAPEVLGTEAVEPGGLPLDMMSLIQIGVLALVALILGLFVVRPILSPRKAAALPAPDMGNQMGALDQNALPSPDDRDPRVIDGEAVPEGDPVTRLRKMIDERQDETIQILQSWVEDPDGKEHA</sequence>
<protein>
    <recommendedName>
        <fullName evidence="9">Flagellar M-ring protein</fullName>
    </recommendedName>
</protein>
<dbReference type="EMBL" id="FXZK01000004">
    <property type="protein sequence ID" value="SMY08219.1"/>
    <property type="molecule type" value="Genomic_DNA"/>
</dbReference>
<dbReference type="GO" id="GO:0009431">
    <property type="term" value="C:bacterial-type flagellum basal body, MS ring"/>
    <property type="evidence" value="ECO:0007669"/>
    <property type="project" value="InterPro"/>
</dbReference>
<keyword evidence="14" id="KW-0969">Cilium</keyword>
<keyword evidence="8 9" id="KW-0975">Bacterial flagellum</keyword>
<evidence type="ECO:0000256" key="8">
    <source>
        <dbReference type="ARBA" id="ARBA00023143"/>
    </source>
</evidence>
<dbReference type="Gene3D" id="3.30.300.30">
    <property type="match status" value="1"/>
</dbReference>
<evidence type="ECO:0000256" key="11">
    <source>
        <dbReference type="SAM" id="Phobius"/>
    </source>
</evidence>
<evidence type="ECO:0000256" key="5">
    <source>
        <dbReference type="ARBA" id="ARBA00022692"/>
    </source>
</evidence>
<dbReference type="AlphaFoldDB" id="A0A238LEW7"/>
<dbReference type="Proteomes" id="UP000201613">
    <property type="component" value="Unassembled WGS sequence"/>
</dbReference>
<dbReference type="PANTHER" id="PTHR30046:SF0">
    <property type="entry name" value="FLAGELLAR M-RING PROTEIN"/>
    <property type="match status" value="1"/>
</dbReference>
<keyword evidence="6 11" id="KW-1133">Transmembrane helix</keyword>
<feature type="compositionally biased region" description="Basic and acidic residues" evidence="10">
    <location>
        <begin position="469"/>
        <end position="478"/>
    </location>
</feature>
<evidence type="ECO:0000313" key="14">
    <source>
        <dbReference type="EMBL" id="SMY08219.1"/>
    </source>
</evidence>
<evidence type="ECO:0000256" key="2">
    <source>
        <dbReference type="ARBA" id="ARBA00004651"/>
    </source>
</evidence>
<dbReference type="GO" id="GO:0003774">
    <property type="term" value="F:cytoskeletal motor activity"/>
    <property type="evidence" value="ECO:0007669"/>
    <property type="project" value="InterPro"/>
</dbReference>
<reference evidence="14 15" key="1">
    <citation type="submission" date="2017-05" db="EMBL/GenBank/DDBJ databases">
        <authorList>
            <person name="Song R."/>
            <person name="Chenine A.L."/>
            <person name="Ruprecht R.M."/>
        </authorList>
    </citation>
    <scope>NUCLEOTIDE SEQUENCE [LARGE SCALE GENOMIC DNA]</scope>
    <source>
        <strain evidence="14 15">CECT 8899</strain>
    </source>
</reference>
<evidence type="ECO:0000259" key="12">
    <source>
        <dbReference type="Pfam" id="PF01514"/>
    </source>
</evidence>
<evidence type="ECO:0000259" key="13">
    <source>
        <dbReference type="Pfam" id="PF08345"/>
    </source>
</evidence>
<evidence type="ECO:0000256" key="3">
    <source>
        <dbReference type="ARBA" id="ARBA00007971"/>
    </source>
</evidence>
<feature type="region of interest" description="Disordered" evidence="10">
    <location>
        <begin position="453"/>
        <end position="487"/>
    </location>
</feature>
<dbReference type="PANTHER" id="PTHR30046">
    <property type="entry name" value="FLAGELLAR M-RING PROTEIN"/>
    <property type="match status" value="1"/>
</dbReference>
<evidence type="ECO:0000256" key="9">
    <source>
        <dbReference type="PIRNR" id="PIRNR004862"/>
    </source>
</evidence>
<evidence type="ECO:0000256" key="6">
    <source>
        <dbReference type="ARBA" id="ARBA00022989"/>
    </source>
</evidence>
<feature type="transmembrane region" description="Helical" evidence="11">
    <location>
        <begin position="416"/>
        <end position="437"/>
    </location>
</feature>
<dbReference type="PRINTS" id="PR01009">
    <property type="entry name" value="FLGMRINGFLIF"/>
</dbReference>
<keyword evidence="4" id="KW-1003">Cell membrane</keyword>
<comment type="function">
    <text evidence="9">The M ring may be actively involved in energy transduction.</text>
</comment>
<dbReference type="InterPro" id="IPR000067">
    <property type="entry name" value="FlgMring_FliF"/>
</dbReference>
<dbReference type="InterPro" id="IPR043427">
    <property type="entry name" value="YscJ/FliF"/>
</dbReference>
<dbReference type="GO" id="GO:0071973">
    <property type="term" value="P:bacterial-type flagellum-dependent cell motility"/>
    <property type="evidence" value="ECO:0007669"/>
    <property type="project" value="InterPro"/>
</dbReference>
<evidence type="ECO:0000256" key="1">
    <source>
        <dbReference type="ARBA" id="ARBA00004117"/>
    </source>
</evidence>
<feature type="domain" description="Flagellar M-ring C-terminal" evidence="13">
    <location>
        <begin position="234"/>
        <end position="396"/>
    </location>
</feature>